<dbReference type="GO" id="GO:0016757">
    <property type="term" value="F:glycosyltransferase activity"/>
    <property type="evidence" value="ECO:0007669"/>
    <property type="project" value="UniProtKB-KW"/>
</dbReference>
<keyword evidence="5" id="KW-0472">Membrane</keyword>
<name>A0A1N7J5Z1_9CORY</name>
<dbReference type="CDD" id="cd00761">
    <property type="entry name" value="Glyco_tranf_GTA_type"/>
    <property type="match status" value="1"/>
</dbReference>
<dbReference type="InterPro" id="IPR001173">
    <property type="entry name" value="Glyco_trans_2-like"/>
</dbReference>
<evidence type="ECO:0000259" key="10">
    <source>
        <dbReference type="Pfam" id="PF00535"/>
    </source>
</evidence>
<evidence type="ECO:0000256" key="9">
    <source>
        <dbReference type="ARBA" id="ARBA00040345"/>
    </source>
</evidence>
<evidence type="ECO:0000256" key="4">
    <source>
        <dbReference type="ARBA" id="ARBA00022679"/>
    </source>
</evidence>
<evidence type="ECO:0000256" key="7">
    <source>
        <dbReference type="ARBA" id="ARBA00037904"/>
    </source>
</evidence>
<comment type="function">
    <text evidence="6">Catalyzes the glycosylation of 4,4'-diaponeurosporenoate, i.e. the esterification of glucose at the C1'' position with the carboxyl group of 4,4'-diaponeurosporenic acid, to form glycosyl-4,4'-diaponeurosporenoate. This is a step in the biosynthesis of staphyloxanthin, an orange pigment present in most staphylococci strains.</text>
</comment>
<dbReference type="PANTHER" id="PTHR43646">
    <property type="entry name" value="GLYCOSYLTRANSFERASE"/>
    <property type="match status" value="1"/>
</dbReference>
<evidence type="ECO:0000256" key="8">
    <source>
        <dbReference type="ARBA" id="ARBA00038120"/>
    </source>
</evidence>
<evidence type="ECO:0000256" key="1">
    <source>
        <dbReference type="ARBA" id="ARBA00004236"/>
    </source>
</evidence>
<evidence type="ECO:0000256" key="6">
    <source>
        <dbReference type="ARBA" id="ARBA00037281"/>
    </source>
</evidence>
<dbReference type="Proteomes" id="UP000186292">
    <property type="component" value="Unassembled WGS sequence"/>
</dbReference>
<dbReference type="SUPFAM" id="SSF53448">
    <property type="entry name" value="Nucleotide-diphospho-sugar transferases"/>
    <property type="match status" value="1"/>
</dbReference>
<dbReference type="OrthoDB" id="9802632at2"/>
<feature type="domain" description="Glycosyltransferase 2-like" evidence="10">
    <location>
        <begin position="8"/>
        <end position="118"/>
    </location>
</feature>
<organism evidence="11 12">
    <name type="scientific">Corynebacterium appendicis CIP 107643</name>
    <dbReference type="NCBI Taxonomy" id="1161099"/>
    <lineage>
        <taxon>Bacteria</taxon>
        <taxon>Bacillati</taxon>
        <taxon>Actinomycetota</taxon>
        <taxon>Actinomycetes</taxon>
        <taxon>Mycobacteriales</taxon>
        <taxon>Corynebacteriaceae</taxon>
        <taxon>Corynebacterium</taxon>
    </lineage>
</organism>
<dbReference type="AlphaFoldDB" id="A0A1N7J5Z1"/>
<comment type="subcellular location">
    <subcellularLocation>
        <location evidence="1">Cell membrane</location>
    </subcellularLocation>
</comment>
<evidence type="ECO:0000313" key="12">
    <source>
        <dbReference type="Proteomes" id="UP000186292"/>
    </source>
</evidence>
<evidence type="ECO:0000256" key="2">
    <source>
        <dbReference type="ARBA" id="ARBA00022475"/>
    </source>
</evidence>
<sequence>MAQTTIAVVIPCLNDAELLDRCLGSLDRQTRRAEFVVVVDNGCTDESAGVAAEHGARVVAEPRRGITWAAATGYDAAYRWGAEFIVRTDADAWLPDDYLESLDRAWSSAPPGVVGVTGRALFDAAPRAVSRLYLAVYRWSVGSALGHPPFFGTNCSFRASWWSSVHGSLAMEDTAAHDDMQLSFAVRPGETVWFVPELVVGMDNRALRGRRQILRRLRRGWYTMMRGFTVSPPWRRLPERWARARAGTRLDL</sequence>
<evidence type="ECO:0000256" key="3">
    <source>
        <dbReference type="ARBA" id="ARBA00022676"/>
    </source>
</evidence>
<dbReference type="GO" id="GO:0005886">
    <property type="term" value="C:plasma membrane"/>
    <property type="evidence" value="ECO:0007669"/>
    <property type="project" value="UniProtKB-SubCell"/>
</dbReference>
<keyword evidence="3" id="KW-0328">Glycosyltransferase</keyword>
<dbReference type="EMBL" id="FTOF01000004">
    <property type="protein sequence ID" value="SIS44661.1"/>
    <property type="molecule type" value="Genomic_DNA"/>
</dbReference>
<dbReference type="Gene3D" id="3.90.550.10">
    <property type="entry name" value="Spore Coat Polysaccharide Biosynthesis Protein SpsA, Chain A"/>
    <property type="match status" value="1"/>
</dbReference>
<keyword evidence="12" id="KW-1185">Reference proteome</keyword>
<evidence type="ECO:0000256" key="5">
    <source>
        <dbReference type="ARBA" id="ARBA00023136"/>
    </source>
</evidence>
<keyword evidence="2" id="KW-1003">Cell membrane</keyword>
<protein>
    <recommendedName>
        <fullName evidence="9">4,4'-diaponeurosporenoate glycosyltransferase</fullName>
    </recommendedName>
</protein>
<dbReference type="RefSeq" id="WP_076598937.1">
    <property type="nucleotide sequence ID" value="NZ_CP046976.1"/>
</dbReference>
<dbReference type="Pfam" id="PF00535">
    <property type="entry name" value="Glycos_transf_2"/>
    <property type="match status" value="1"/>
</dbReference>
<dbReference type="PANTHER" id="PTHR43646:SF2">
    <property type="entry name" value="GLYCOSYLTRANSFERASE 2-LIKE DOMAIN-CONTAINING PROTEIN"/>
    <property type="match status" value="1"/>
</dbReference>
<reference evidence="12" key="1">
    <citation type="submission" date="2017-01" db="EMBL/GenBank/DDBJ databases">
        <authorList>
            <person name="Varghese N."/>
            <person name="Submissions S."/>
        </authorList>
    </citation>
    <scope>NUCLEOTIDE SEQUENCE [LARGE SCALE GENOMIC DNA]</scope>
    <source>
        <strain evidence="12">DSM 44531</strain>
    </source>
</reference>
<dbReference type="InterPro" id="IPR029044">
    <property type="entry name" value="Nucleotide-diphossugar_trans"/>
</dbReference>
<comment type="similarity">
    <text evidence="8">Belongs to the glycosyltransferase 2 family. CrtQ subfamily.</text>
</comment>
<evidence type="ECO:0000313" key="11">
    <source>
        <dbReference type="EMBL" id="SIS44661.1"/>
    </source>
</evidence>
<proteinExistence type="inferred from homology"/>
<gene>
    <name evidence="11" type="ORF">SAMN05444817_10416</name>
</gene>
<keyword evidence="4 11" id="KW-0808">Transferase</keyword>
<dbReference type="STRING" id="1161099.SAMN05444817_10416"/>
<accession>A0A1N7J5Z1</accession>
<comment type="pathway">
    <text evidence="7">Carotenoid biosynthesis; staphyloxanthin biosynthesis; staphyloxanthin from farnesyl diphosphate: step 4/5.</text>
</comment>